<dbReference type="GO" id="GO:0051991">
    <property type="term" value="F:UDP-N-acetyl-D-glucosamine:N-acetylmuramoyl-L-alanyl-D-glutamyl-meso-2,6-diaminopimelyl-D-alanyl-D-alanine-diphosphoundecaprenol 4-beta-N-acetylglucosaminlytransferase activity"/>
    <property type="evidence" value="ECO:0007669"/>
    <property type="project" value="RHEA"/>
</dbReference>
<evidence type="ECO:0000313" key="15">
    <source>
        <dbReference type="Proteomes" id="UP000094570"/>
    </source>
</evidence>
<dbReference type="GO" id="GO:0008360">
    <property type="term" value="P:regulation of cell shape"/>
    <property type="evidence" value="ECO:0007669"/>
    <property type="project" value="UniProtKB-KW"/>
</dbReference>
<comment type="catalytic activity">
    <reaction evidence="11">
        <text>di-trans,octa-cis-undecaprenyl diphospho-N-acetyl-alpha-D-muramoyl-L-alanyl-D-glutamyl-meso-2,6-diaminopimeloyl-D-alanyl-D-alanine + UDP-N-acetyl-alpha-D-glucosamine = di-trans,octa-cis-undecaprenyl diphospho-[N-acetyl-alpha-D-glucosaminyl-(1-&gt;4)]-N-acetyl-alpha-D-muramoyl-L-alanyl-D-glutamyl-meso-2,6-diaminopimeloyl-D-alanyl-D-alanine + UDP + H(+)</text>
        <dbReference type="Rhea" id="RHEA:31227"/>
        <dbReference type="ChEBI" id="CHEBI:15378"/>
        <dbReference type="ChEBI" id="CHEBI:57705"/>
        <dbReference type="ChEBI" id="CHEBI:58223"/>
        <dbReference type="ChEBI" id="CHEBI:61387"/>
        <dbReference type="ChEBI" id="CHEBI:61388"/>
        <dbReference type="EC" id="2.4.1.227"/>
    </reaction>
</comment>
<feature type="binding site" evidence="11">
    <location>
        <position position="292"/>
    </location>
    <ligand>
        <name>UDP-N-acetyl-alpha-D-glucosamine</name>
        <dbReference type="ChEBI" id="CHEBI:57705"/>
    </ligand>
</feature>
<dbReference type="GO" id="GO:0071555">
    <property type="term" value="P:cell wall organization"/>
    <property type="evidence" value="ECO:0007669"/>
    <property type="project" value="UniProtKB-KW"/>
</dbReference>
<feature type="domain" description="Glycosyl transferase family 28 C-terminal" evidence="13">
    <location>
        <begin position="194"/>
        <end position="337"/>
    </location>
</feature>
<comment type="caution">
    <text evidence="14">The sequence shown here is derived from an EMBL/GenBank/DDBJ whole genome shotgun (WGS) entry which is preliminary data.</text>
</comment>
<dbReference type="Proteomes" id="UP000094570">
    <property type="component" value="Unassembled WGS sequence"/>
</dbReference>
<keyword evidence="3 11" id="KW-0132">Cell division</keyword>
<evidence type="ECO:0000256" key="6">
    <source>
        <dbReference type="ARBA" id="ARBA00022960"/>
    </source>
</evidence>
<name>A0A1E3G6A4_9BACT</name>
<dbReference type="PANTHER" id="PTHR21015">
    <property type="entry name" value="UDP-N-ACETYLGLUCOSAMINE--N-ACETYLMURAMYL-(PENTAPEPTIDE) PYROPHOSPHORYL-UNDECAPRENOL N-ACETYLGLUCOSAMINE TRANSFERASE 1"/>
    <property type="match status" value="1"/>
</dbReference>
<evidence type="ECO:0000256" key="5">
    <source>
        <dbReference type="ARBA" id="ARBA00022679"/>
    </source>
</evidence>
<keyword evidence="10 11" id="KW-0961">Cell wall biogenesis/degradation</keyword>
<evidence type="ECO:0000256" key="3">
    <source>
        <dbReference type="ARBA" id="ARBA00022618"/>
    </source>
</evidence>
<dbReference type="SUPFAM" id="SSF53756">
    <property type="entry name" value="UDP-Glycosyltransferase/glycogen phosphorylase"/>
    <property type="match status" value="1"/>
</dbReference>
<evidence type="ECO:0000256" key="8">
    <source>
        <dbReference type="ARBA" id="ARBA00023136"/>
    </source>
</evidence>
<evidence type="ECO:0000256" key="9">
    <source>
        <dbReference type="ARBA" id="ARBA00023306"/>
    </source>
</evidence>
<keyword evidence="6 11" id="KW-0133">Cell shape</keyword>
<sequence>MILGSNASDATSLRISAAGGVTGGHLYPNLAVLEEFAGRLNTEVLYFCVEGKLEEKLLPVFHPEYKRVSLRVQGLLRPIYHPANVIRILRIISNEGKIKANLKSFRPDFSYVSGGYVSYPVALASKRLGVPVFVQEQNTIPGKSNVAISRFAERIFVAFEESITHFPPEVRNRIVITGNPIWVREGKVELAHPTVLIVGGSGGSEFLNALALELAKRMPDVNFVLSTGGKSLDTADLPKNLEVKNYIDNMFAYWRAVDCAITRAGATTISELIHFNVPAIVIPWEGATEGHQVINAKIFEKTGLGKMIRESDASVDKVEWELRHLLLHGRVFSERENPAKKIVDEILRVISR</sequence>
<evidence type="ECO:0000313" key="14">
    <source>
        <dbReference type="EMBL" id="ODN31403.1"/>
    </source>
</evidence>
<keyword evidence="9 11" id="KW-0131">Cell cycle</keyword>
<dbReference type="InterPro" id="IPR004276">
    <property type="entry name" value="GlycoTrans_28_N"/>
</dbReference>
<gene>
    <name evidence="11" type="primary">murG</name>
    <name evidence="14" type="ORF">A4H02_01205</name>
</gene>
<evidence type="ECO:0000259" key="13">
    <source>
        <dbReference type="Pfam" id="PF04101"/>
    </source>
</evidence>
<evidence type="ECO:0000256" key="2">
    <source>
        <dbReference type="ARBA" id="ARBA00022519"/>
    </source>
</evidence>
<evidence type="ECO:0000259" key="12">
    <source>
        <dbReference type="Pfam" id="PF03033"/>
    </source>
</evidence>
<evidence type="ECO:0000256" key="11">
    <source>
        <dbReference type="HAMAP-Rule" id="MF_00033"/>
    </source>
</evidence>
<protein>
    <recommendedName>
        <fullName evidence="11">UDP-N-acetylglucosamine--N-acetylmuramyl-(pentapeptide) pyrophosphoryl-undecaprenol N-acetylglucosamine transferase</fullName>
        <ecNumber evidence="11">2.4.1.227</ecNumber>
    </recommendedName>
    <alternativeName>
        <fullName evidence="11">Undecaprenyl-PP-MurNAc-pentapeptide-UDPGlcNAc GlcNAc transferase</fullName>
    </alternativeName>
</protein>
<dbReference type="EC" id="2.4.1.227" evidence="11"/>
<dbReference type="UniPathway" id="UPA00219"/>
<feature type="binding site" evidence="11">
    <location>
        <begin position="22"/>
        <end position="24"/>
    </location>
    <ligand>
        <name>UDP-N-acetyl-alpha-D-glucosamine</name>
        <dbReference type="ChEBI" id="CHEBI:57705"/>
    </ligand>
</feature>
<comment type="caution">
    <text evidence="11">Lacks conserved residue(s) required for the propagation of feature annotation.</text>
</comment>
<keyword evidence="7 11" id="KW-0573">Peptidoglycan synthesis</keyword>
<feature type="domain" description="Glycosyltransferase family 28 N-terminal" evidence="12">
    <location>
        <begin position="18"/>
        <end position="156"/>
    </location>
</feature>
<dbReference type="PANTHER" id="PTHR21015:SF22">
    <property type="entry name" value="GLYCOSYLTRANSFERASE"/>
    <property type="match status" value="1"/>
</dbReference>
<feature type="binding site" evidence="11">
    <location>
        <position position="247"/>
    </location>
    <ligand>
        <name>UDP-N-acetyl-alpha-D-glucosamine</name>
        <dbReference type="ChEBI" id="CHEBI:57705"/>
    </ligand>
</feature>
<organism evidence="14 15">
    <name type="scientific">Fervidobacterium thailandense</name>
    <dbReference type="NCBI Taxonomy" id="1008305"/>
    <lineage>
        <taxon>Bacteria</taxon>
        <taxon>Thermotogati</taxon>
        <taxon>Thermotogota</taxon>
        <taxon>Thermotogae</taxon>
        <taxon>Thermotogales</taxon>
        <taxon>Fervidobacteriaceae</taxon>
        <taxon>Fervidobacterium</taxon>
    </lineage>
</organism>
<comment type="subcellular location">
    <subcellularLocation>
        <location evidence="11">Cell membrane</location>
        <topology evidence="11">Peripheral membrane protein</topology>
        <orientation evidence="11">Cytoplasmic side</orientation>
    </subcellularLocation>
</comment>
<dbReference type="Gene3D" id="3.40.50.2000">
    <property type="entry name" value="Glycogen Phosphorylase B"/>
    <property type="match status" value="2"/>
</dbReference>
<keyword evidence="5 11" id="KW-0808">Transferase</keyword>
<accession>A0A1E3G6A4</accession>
<comment type="function">
    <text evidence="11">Cell wall formation. Catalyzes the transfer of a GlcNAc subunit on undecaprenyl-pyrophosphoryl-MurNAc-pentapeptide (lipid intermediate I) to form undecaprenyl-pyrophosphoryl-MurNAc-(pentapeptide)GlcNAc (lipid intermediate II).</text>
</comment>
<dbReference type="Pfam" id="PF04101">
    <property type="entry name" value="Glyco_tran_28_C"/>
    <property type="match status" value="1"/>
</dbReference>
<comment type="similarity">
    <text evidence="11">Belongs to the glycosyltransferase 28 family. MurG subfamily.</text>
</comment>
<dbReference type="GO" id="GO:0050511">
    <property type="term" value="F:undecaprenyldiphospho-muramoylpentapeptide beta-N-acetylglucosaminyltransferase activity"/>
    <property type="evidence" value="ECO:0007669"/>
    <property type="project" value="UniProtKB-UniRule"/>
</dbReference>
<dbReference type="InterPro" id="IPR006009">
    <property type="entry name" value="GlcNAc_MurG"/>
</dbReference>
<dbReference type="Pfam" id="PF03033">
    <property type="entry name" value="Glyco_transf_28"/>
    <property type="match status" value="1"/>
</dbReference>
<proteinExistence type="inferred from homology"/>
<dbReference type="STRING" id="1008305.A4H02_01205"/>
<dbReference type="GO" id="GO:0051301">
    <property type="term" value="P:cell division"/>
    <property type="evidence" value="ECO:0007669"/>
    <property type="project" value="UniProtKB-KW"/>
</dbReference>
<dbReference type="EMBL" id="LWAF01000001">
    <property type="protein sequence ID" value="ODN31403.1"/>
    <property type="molecule type" value="Genomic_DNA"/>
</dbReference>
<feature type="binding site" evidence="11">
    <location>
        <position position="138"/>
    </location>
    <ligand>
        <name>UDP-N-acetyl-alpha-D-glucosamine</name>
        <dbReference type="ChEBI" id="CHEBI:57705"/>
    </ligand>
</feature>
<keyword evidence="8 11" id="KW-0472">Membrane</keyword>
<dbReference type="GO" id="GO:0005975">
    <property type="term" value="P:carbohydrate metabolic process"/>
    <property type="evidence" value="ECO:0007669"/>
    <property type="project" value="InterPro"/>
</dbReference>
<keyword evidence="2" id="KW-0997">Cell inner membrane</keyword>
<evidence type="ECO:0000256" key="7">
    <source>
        <dbReference type="ARBA" id="ARBA00022984"/>
    </source>
</evidence>
<dbReference type="AlphaFoldDB" id="A0A1E3G6A4"/>
<dbReference type="GO" id="GO:0009252">
    <property type="term" value="P:peptidoglycan biosynthetic process"/>
    <property type="evidence" value="ECO:0007669"/>
    <property type="project" value="UniProtKB-UniRule"/>
</dbReference>
<reference evidence="15" key="1">
    <citation type="submission" date="2016-04" db="EMBL/GenBank/DDBJ databases">
        <title>The genome sequence project of a novel Fervidobacterium isolate from a hot spring in Thailand.</title>
        <authorList>
            <person name="Gonzalez J.M."/>
            <person name="Cuecas A."/>
            <person name="Kanoksilapatham W."/>
        </authorList>
    </citation>
    <scope>NUCLEOTIDE SEQUENCE [LARGE SCALE GENOMIC DNA]</scope>
    <source>
        <strain evidence="15">FC2004</strain>
    </source>
</reference>
<dbReference type="OrthoDB" id="9808936at2"/>
<dbReference type="InterPro" id="IPR007235">
    <property type="entry name" value="Glyco_trans_28_C"/>
</dbReference>
<feature type="binding site" evidence="11">
    <location>
        <position position="201"/>
    </location>
    <ligand>
        <name>UDP-N-acetyl-alpha-D-glucosamine</name>
        <dbReference type="ChEBI" id="CHEBI:57705"/>
    </ligand>
</feature>
<dbReference type="GO" id="GO:0005886">
    <property type="term" value="C:plasma membrane"/>
    <property type="evidence" value="ECO:0007669"/>
    <property type="project" value="UniProtKB-SubCell"/>
</dbReference>
<dbReference type="HAMAP" id="MF_00033">
    <property type="entry name" value="MurG"/>
    <property type="match status" value="1"/>
</dbReference>
<evidence type="ECO:0000256" key="10">
    <source>
        <dbReference type="ARBA" id="ARBA00023316"/>
    </source>
</evidence>
<keyword evidence="1 11" id="KW-1003">Cell membrane</keyword>
<keyword evidence="4 11" id="KW-0328">Glycosyltransferase</keyword>
<keyword evidence="15" id="KW-1185">Reference proteome</keyword>
<dbReference type="CDD" id="cd03785">
    <property type="entry name" value="GT28_MurG"/>
    <property type="match status" value="1"/>
</dbReference>
<evidence type="ECO:0000256" key="4">
    <source>
        <dbReference type="ARBA" id="ARBA00022676"/>
    </source>
</evidence>
<evidence type="ECO:0000256" key="1">
    <source>
        <dbReference type="ARBA" id="ARBA00022475"/>
    </source>
</evidence>
<comment type="pathway">
    <text evidence="11">Cell wall biogenesis; peptidoglycan biosynthesis.</text>
</comment>